<comment type="caution">
    <text evidence="2">The sequence shown here is derived from an EMBL/GenBank/DDBJ whole genome shotgun (WGS) entry which is preliminary data.</text>
</comment>
<accession>A0A392PAM3</accession>
<evidence type="ECO:0000313" key="3">
    <source>
        <dbReference type="Proteomes" id="UP000265520"/>
    </source>
</evidence>
<name>A0A392PAM3_9FABA</name>
<dbReference type="InterPro" id="IPR025724">
    <property type="entry name" value="GAG-pre-integrase_dom"/>
</dbReference>
<organism evidence="2 3">
    <name type="scientific">Trifolium medium</name>
    <dbReference type="NCBI Taxonomy" id="97028"/>
    <lineage>
        <taxon>Eukaryota</taxon>
        <taxon>Viridiplantae</taxon>
        <taxon>Streptophyta</taxon>
        <taxon>Embryophyta</taxon>
        <taxon>Tracheophyta</taxon>
        <taxon>Spermatophyta</taxon>
        <taxon>Magnoliopsida</taxon>
        <taxon>eudicotyledons</taxon>
        <taxon>Gunneridae</taxon>
        <taxon>Pentapetalae</taxon>
        <taxon>rosids</taxon>
        <taxon>fabids</taxon>
        <taxon>Fabales</taxon>
        <taxon>Fabaceae</taxon>
        <taxon>Papilionoideae</taxon>
        <taxon>50 kb inversion clade</taxon>
        <taxon>NPAAA clade</taxon>
        <taxon>Hologalegina</taxon>
        <taxon>IRL clade</taxon>
        <taxon>Trifolieae</taxon>
        <taxon>Trifolium</taxon>
    </lineage>
</organism>
<proteinExistence type="predicted"/>
<protein>
    <recommendedName>
        <fullName evidence="1">GAG-pre-integrase domain-containing protein</fullName>
    </recommendedName>
</protein>
<evidence type="ECO:0000259" key="1">
    <source>
        <dbReference type="Pfam" id="PF13976"/>
    </source>
</evidence>
<evidence type="ECO:0000313" key="2">
    <source>
        <dbReference type="EMBL" id="MCI08326.1"/>
    </source>
</evidence>
<reference evidence="2 3" key="1">
    <citation type="journal article" date="2018" name="Front. Plant Sci.">
        <title>Red Clover (Trifolium pratense) and Zigzag Clover (T. medium) - A Picture of Genomic Similarities and Differences.</title>
        <authorList>
            <person name="Dluhosova J."/>
            <person name="Istvanek J."/>
            <person name="Nedelnik J."/>
            <person name="Repkova J."/>
        </authorList>
    </citation>
    <scope>NUCLEOTIDE SEQUENCE [LARGE SCALE GENOMIC DNA]</scope>
    <source>
        <strain evidence="3">cv. 10/8</strain>
        <tissue evidence="2">Leaf</tissue>
    </source>
</reference>
<dbReference type="Pfam" id="PF13976">
    <property type="entry name" value="gag_pre-integrs"/>
    <property type="match status" value="1"/>
</dbReference>
<feature type="non-terminal residue" evidence="2">
    <location>
        <position position="83"/>
    </location>
</feature>
<dbReference type="EMBL" id="LXQA010068656">
    <property type="protein sequence ID" value="MCI08326.1"/>
    <property type="molecule type" value="Genomic_DNA"/>
</dbReference>
<dbReference type="AlphaFoldDB" id="A0A392PAM3"/>
<dbReference type="Proteomes" id="UP000265520">
    <property type="component" value="Unassembled WGS sequence"/>
</dbReference>
<sequence>MGSTMAVTTFKLQMVKDLRTGEILLRGLNEDNVYKLTPSHRSPHTSMARTTPTLPLWHQRLGHPSSPPLLHALKTSNISFTGS</sequence>
<feature type="domain" description="GAG-pre-integrase" evidence="1">
    <location>
        <begin position="32"/>
        <end position="76"/>
    </location>
</feature>
<keyword evidence="3" id="KW-1185">Reference proteome</keyword>